<keyword evidence="3" id="KW-1185">Reference proteome</keyword>
<dbReference type="Pfam" id="PF09350">
    <property type="entry name" value="DJC28_CD"/>
    <property type="match status" value="1"/>
</dbReference>
<proteinExistence type="predicted"/>
<accession>A0A0G3BQ96</accession>
<evidence type="ECO:0000313" key="2">
    <source>
        <dbReference type="EMBL" id="AKJ28730.1"/>
    </source>
</evidence>
<organism evidence="2 3">
    <name type="scientific">Caldimonas brevitalea</name>
    <dbReference type="NCBI Taxonomy" id="413882"/>
    <lineage>
        <taxon>Bacteria</taxon>
        <taxon>Pseudomonadati</taxon>
        <taxon>Pseudomonadota</taxon>
        <taxon>Betaproteobacteria</taxon>
        <taxon>Burkholderiales</taxon>
        <taxon>Sphaerotilaceae</taxon>
        <taxon>Caldimonas</taxon>
    </lineage>
</organism>
<dbReference type="AlphaFoldDB" id="A0A0G3BQ96"/>
<dbReference type="RefSeq" id="WP_047194533.1">
    <property type="nucleotide sequence ID" value="NZ_CP011371.1"/>
</dbReference>
<dbReference type="KEGG" id="pbh:AAW51_2039"/>
<dbReference type="STRING" id="413882.AAW51_2039"/>
<gene>
    <name evidence="2" type="ORF">AAW51_2039</name>
</gene>
<evidence type="ECO:0000259" key="1">
    <source>
        <dbReference type="Pfam" id="PF09350"/>
    </source>
</evidence>
<feature type="domain" description="DnaJ homologue subfamily C member 28 conserved" evidence="1">
    <location>
        <begin position="7"/>
        <end position="71"/>
    </location>
</feature>
<dbReference type="InterPro" id="IPR052573">
    <property type="entry name" value="DnaJ_C_subfamily_28"/>
</dbReference>
<protein>
    <submittedName>
        <fullName evidence="2">Cytoplasmic protein</fullName>
    </submittedName>
</protein>
<name>A0A0G3BQ96_9BURK</name>
<reference evidence="2 3" key="1">
    <citation type="submission" date="2015-05" db="EMBL/GenBank/DDBJ databases">
        <authorList>
            <person name="Tang B."/>
            <person name="Yu Y."/>
        </authorList>
    </citation>
    <scope>NUCLEOTIDE SEQUENCE [LARGE SCALE GENOMIC DNA]</scope>
    <source>
        <strain evidence="2 3">DSM 7029</strain>
    </source>
</reference>
<dbReference type="EMBL" id="CP011371">
    <property type="protein sequence ID" value="AKJ28730.1"/>
    <property type="molecule type" value="Genomic_DNA"/>
</dbReference>
<dbReference type="PANTHER" id="PTHR39158:SF1">
    <property type="entry name" value="DNAJ HOMOLOG SUBFAMILY C MEMBER 28"/>
    <property type="match status" value="1"/>
</dbReference>
<sequence>MSMFDRVAEDRILAAIADGKLSGLPGEGRPLALDDDPLVPPEQRALLRVLKNAGEVPEAVRLLKELRELEAQPDADTTASAERLLRVRIALERAGISQGKAALARYGAQLRARQRAR</sequence>
<dbReference type="OrthoDB" id="9798476at2"/>
<evidence type="ECO:0000313" key="3">
    <source>
        <dbReference type="Proteomes" id="UP000035352"/>
    </source>
</evidence>
<dbReference type="InterPro" id="IPR018961">
    <property type="entry name" value="DnaJ_homolog_subfam-C_membr-28"/>
</dbReference>
<dbReference type="PANTHER" id="PTHR39158">
    <property type="entry name" value="OS08G0560600 PROTEIN"/>
    <property type="match status" value="1"/>
</dbReference>
<dbReference type="Proteomes" id="UP000035352">
    <property type="component" value="Chromosome"/>
</dbReference>